<dbReference type="Gene3D" id="3.40.50.300">
    <property type="entry name" value="P-loop containing nucleotide triphosphate hydrolases"/>
    <property type="match status" value="1"/>
</dbReference>
<proteinExistence type="predicted"/>
<feature type="domain" description="ABC transporter" evidence="7">
    <location>
        <begin position="18"/>
        <end position="253"/>
    </location>
</feature>
<evidence type="ECO:0000256" key="3">
    <source>
        <dbReference type="ARBA" id="ARBA00022741"/>
    </source>
</evidence>
<name>A0ABU1VE65_9BURK</name>
<organism evidence="8 9">
    <name type="scientific">Hydrogenophaga laconesensis</name>
    <dbReference type="NCBI Taxonomy" id="1805971"/>
    <lineage>
        <taxon>Bacteria</taxon>
        <taxon>Pseudomonadati</taxon>
        <taxon>Pseudomonadota</taxon>
        <taxon>Betaproteobacteria</taxon>
        <taxon>Burkholderiales</taxon>
        <taxon>Comamonadaceae</taxon>
        <taxon>Hydrogenophaga</taxon>
    </lineage>
</organism>
<dbReference type="Pfam" id="PF00005">
    <property type="entry name" value="ABC_tran"/>
    <property type="match status" value="1"/>
</dbReference>
<keyword evidence="5" id="KW-1278">Translocase</keyword>
<evidence type="ECO:0000256" key="5">
    <source>
        <dbReference type="ARBA" id="ARBA00022967"/>
    </source>
</evidence>
<protein>
    <submittedName>
        <fullName evidence="8">Iron complex transport system ATP-binding protein</fullName>
    </submittedName>
</protein>
<dbReference type="InterPro" id="IPR003439">
    <property type="entry name" value="ABC_transporter-like_ATP-bd"/>
</dbReference>
<keyword evidence="4 8" id="KW-0067">ATP-binding</keyword>
<keyword evidence="2" id="KW-1003">Cell membrane</keyword>
<dbReference type="SUPFAM" id="SSF52540">
    <property type="entry name" value="P-loop containing nucleoside triphosphate hydrolases"/>
    <property type="match status" value="1"/>
</dbReference>
<comment type="caution">
    <text evidence="8">The sequence shown here is derived from an EMBL/GenBank/DDBJ whole genome shotgun (WGS) entry which is preliminary data.</text>
</comment>
<evidence type="ECO:0000256" key="6">
    <source>
        <dbReference type="ARBA" id="ARBA00037066"/>
    </source>
</evidence>
<dbReference type="GO" id="GO:0005524">
    <property type="term" value="F:ATP binding"/>
    <property type="evidence" value="ECO:0007669"/>
    <property type="project" value="UniProtKB-KW"/>
</dbReference>
<dbReference type="RefSeq" id="WP_204732072.1">
    <property type="nucleotide sequence ID" value="NZ_JAVDWE010000010.1"/>
</dbReference>
<dbReference type="PROSITE" id="PS50893">
    <property type="entry name" value="ABC_TRANSPORTER_2"/>
    <property type="match status" value="1"/>
</dbReference>
<evidence type="ECO:0000259" key="7">
    <source>
        <dbReference type="PROSITE" id="PS50893"/>
    </source>
</evidence>
<dbReference type="SMART" id="SM00382">
    <property type="entry name" value="AAA"/>
    <property type="match status" value="1"/>
</dbReference>
<keyword evidence="3" id="KW-0547">Nucleotide-binding</keyword>
<comment type="function">
    <text evidence="6">Part of the ABC transporter complex HmuTUV involved in hemin import. Responsible for energy coupling to the transport system.</text>
</comment>
<dbReference type="EMBL" id="JAVDWE010000010">
    <property type="protein sequence ID" value="MDR7095752.1"/>
    <property type="molecule type" value="Genomic_DNA"/>
</dbReference>
<reference evidence="8 9" key="1">
    <citation type="submission" date="2023-07" db="EMBL/GenBank/DDBJ databases">
        <title>Sorghum-associated microbial communities from plants grown in Nebraska, USA.</title>
        <authorList>
            <person name="Schachtman D."/>
        </authorList>
    </citation>
    <scope>NUCLEOTIDE SEQUENCE [LARGE SCALE GENOMIC DNA]</scope>
    <source>
        <strain evidence="8 9">BE240</strain>
    </source>
</reference>
<keyword evidence="2" id="KW-0472">Membrane</keyword>
<evidence type="ECO:0000313" key="8">
    <source>
        <dbReference type="EMBL" id="MDR7095752.1"/>
    </source>
</evidence>
<keyword evidence="1" id="KW-0813">Transport</keyword>
<dbReference type="PANTHER" id="PTHR42794:SF1">
    <property type="entry name" value="HEMIN IMPORT ATP-BINDING PROTEIN HMUV"/>
    <property type="match status" value="1"/>
</dbReference>
<dbReference type="PROSITE" id="PS00211">
    <property type="entry name" value="ABC_TRANSPORTER_1"/>
    <property type="match status" value="1"/>
</dbReference>
<evidence type="ECO:0000256" key="1">
    <source>
        <dbReference type="ARBA" id="ARBA00022448"/>
    </source>
</evidence>
<dbReference type="CDD" id="cd03214">
    <property type="entry name" value="ABC_Iron-Siderophores_B12_Hemin"/>
    <property type="match status" value="1"/>
</dbReference>
<keyword evidence="9" id="KW-1185">Reference proteome</keyword>
<gene>
    <name evidence="8" type="ORF">J2X09_003504</name>
</gene>
<dbReference type="Proteomes" id="UP001265550">
    <property type="component" value="Unassembled WGS sequence"/>
</dbReference>
<evidence type="ECO:0000256" key="2">
    <source>
        <dbReference type="ARBA" id="ARBA00022475"/>
    </source>
</evidence>
<evidence type="ECO:0000256" key="4">
    <source>
        <dbReference type="ARBA" id="ARBA00022840"/>
    </source>
</evidence>
<accession>A0ABU1VE65</accession>
<evidence type="ECO:0000313" key="9">
    <source>
        <dbReference type="Proteomes" id="UP001265550"/>
    </source>
</evidence>
<dbReference type="PANTHER" id="PTHR42794">
    <property type="entry name" value="HEMIN IMPORT ATP-BINDING PROTEIN HMUV"/>
    <property type="match status" value="1"/>
</dbReference>
<dbReference type="InterPro" id="IPR027417">
    <property type="entry name" value="P-loop_NTPase"/>
</dbReference>
<dbReference type="InterPro" id="IPR003593">
    <property type="entry name" value="AAA+_ATPase"/>
</dbReference>
<dbReference type="InterPro" id="IPR017871">
    <property type="entry name" value="ABC_transporter-like_CS"/>
</dbReference>
<sequence length="281" mass="28517">MSAASAPKGEGVPGTALLEATDLGVGYPGRLVGSGLSLSLTGGEVLALLGPNGCGKTTLLKTLLGLLPALGGAVQLQGRTLAAWPLAERARVLAYVPQGQTSTFGFTALEMVLMGRTAHLGLLARPGAKDRAVAHEALARLGIAHLAVRSVHEISGGERQLVLIARALAQQPHAVLLDEPTASLDFGNQGLVMHAIRALAAQGLAVLFTTHDPNQALRCADRAMLMREGRVMAEGAAGQVIEAGALRALYGAGVLTVHDAAGGLPAFLPEPAPGASPAANS</sequence>